<dbReference type="Pfam" id="PF12819">
    <property type="entry name" value="Malectin_like"/>
    <property type="match status" value="1"/>
</dbReference>
<dbReference type="InterPro" id="IPR008999">
    <property type="entry name" value="Actin-crosslinking"/>
</dbReference>
<dbReference type="OrthoDB" id="640180at2759"/>
<dbReference type="InterPro" id="IPR000719">
    <property type="entry name" value="Prot_kinase_dom"/>
</dbReference>
<evidence type="ECO:0000256" key="7">
    <source>
        <dbReference type="ARBA" id="ARBA00022777"/>
    </source>
</evidence>
<dbReference type="AlphaFoldDB" id="A0A484LLS8"/>
<evidence type="ECO:0000256" key="10">
    <source>
        <dbReference type="ARBA" id="ARBA00023136"/>
    </source>
</evidence>
<dbReference type="Pfam" id="PF04601">
    <property type="entry name" value="DUF569"/>
    <property type="match status" value="2"/>
</dbReference>
<protein>
    <recommendedName>
        <fullName evidence="15">Protein kinase domain-containing protein</fullName>
    </recommendedName>
</protein>
<evidence type="ECO:0000313" key="17">
    <source>
        <dbReference type="Proteomes" id="UP000595140"/>
    </source>
</evidence>
<keyword evidence="5" id="KW-0732">Signal</keyword>
<dbReference type="PANTHER" id="PTHR27003">
    <property type="entry name" value="OS07G0166700 PROTEIN"/>
    <property type="match status" value="1"/>
</dbReference>
<dbReference type="GO" id="GO:0005524">
    <property type="term" value="F:ATP binding"/>
    <property type="evidence" value="ECO:0007669"/>
    <property type="project" value="UniProtKB-UniRule"/>
</dbReference>
<dbReference type="InterPro" id="IPR011009">
    <property type="entry name" value="Kinase-like_dom_sf"/>
</dbReference>
<dbReference type="PANTHER" id="PTHR27003:SF318">
    <property type="entry name" value="OS03G0124200 PROTEIN"/>
    <property type="match status" value="1"/>
</dbReference>
<dbReference type="GO" id="GO:0004674">
    <property type="term" value="F:protein serine/threonine kinase activity"/>
    <property type="evidence" value="ECO:0007669"/>
    <property type="project" value="UniProtKB-KW"/>
</dbReference>
<name>A0A484LLS8_9ASTE</name>
<evidence type="ECO:0000259" key="15">
    <source>
        <dbReference type="PROSITE" id="PS50011"/>
    </source>
</evidence>
<proteinExistence type="predicted"/>
<feature type="transmembrane region" description="Helical" evidence="14">
    <location>
        <begin position="771"/>
        <end position="793"/>
    </location>
</feature>
<keyword evidence="6 12" id="KW-0547">Nucleotide-binding</keyword>
<keyword evidence="17" id="KW-1185">Reference proteome</keyword>
<sequence length="1187" mass="130978">MAMEMFQNAKVVRLRSHLNKYLVADEDGQQTRQSRTGGASRSARWSVEAVEGNANAVRLKSCHGGRYLTASDEPLFLGVTGNKVTLSLPENIKDLRIEWHPFKDGFHQIKLRAYGGTFLRANGGVPPWRNSITHDNVPPQTTSTNNWILWNVDAVDEAPENGTPTDCLSAASSFSSISSQLSGLNLGSPSSAPSTSSPGISKTPSITPPTNPAMEIFHMAKKVRLVSHHKKYLIADEDEESVIQGRRGAADNARWSVEYPENTNNLVRLKSCYGKYLTASNHPFLLGMTGRKVLQTLPDPLNSSVEWEPIMEGKLVKLKTRSGRFLRANGGLPPWRNSVTHDTSTHKMAVEDWLLWDVHVLEIVSSNLSLNPHAGSSALRILLPLVVLVATTTFVPQDNYIINCGSGRDAIVDNRNFLGDSGLTQGKSIAVKTKVSASSNLSLLYSTARVFTAVSAPYSFKIKKLGTHFVRLHFSPFFSETYDLKNANFSVSANDVLLLRNFGVGSNVVKEFILMADKVELTISFAPTHDFGFGFVSAIEVISAPDDLMVDPGIKLVSPNGITEFNPNVTLQTLETVYRINVGGPKITPFNDTLWRTWVPDEDFLVFKAAAKPASISHVPNYQRGGATKEIAPDSVYMTAQQMDWEEATTNFMFNISWDFPLRSKETMVDYFVRLHFCDIVSSAPNQLYFNVYINEVMVYKDLDLSALTFHVLASPYYIDLVVNPGNRGLLQISVGPSDLSSVLKKNAILNGVEIMKMLGVVSPNAKKTKIWVFVVPIIGGVVALMIIMALLAKCRKKKPKANRTESAVWTPLRQYGGSSPGTLSEGTGLVPVGPNGFFGLRIHFADIQLATSNFDKSLIIGTGGFGMVYKGVLRDNRKVAVKRCVPGSKQGLPEFHTEISVLSKIRHCHLVSLVGYCEEQSEMILVYEYVENGALKKHLYGSQLPPLSWKQRLEICIGAARGLHYLHTGFSQGIIHRDIKSTNILLDQNFVAKVADFGLSRSGPCLDETHVSTGVKGSFGYLDPEYFRRQQLTDKSDVYSFGVVLFEVLCARPAVDPLLERENVNLGEWALQWQRKGQLHEIIDPKLRGQIKPSALKVFGDTAEKCLADYGVDRPTMGSVLWNLEYVLQLQENESEDGEARLPSSVGNPPLPRRAISTASSADNCDAVSDISISQVFSQLITREGR</sequence>
<dbReference type="FunFam" id="2.60.120.430:FF:000001">
    <property type="entry name" value="Receptor-like protein kinase FERONIA"/>
    <property type="match status" value="1"/>
</dbReference>
<dbReference type="GO" id="GO:0005886">
    <property type="term" value="C:plasma membrane"/>
    <property type="evidence" value="ECO:0007669"/>
    <property type="project" value="TreeGrafter"/>
</dbReference>
<feature type="binding site" evidence="12">
    <location>
        <position position="883"/>
    </location>
    <ligand>
        <name>ATP</name>
        <dbReference type="ChEBI" id="CHEBI:30616"/>
    </ligand>
</feature>
<keyword evidence="3" id="KW-0808">Transferase</keyword>
<dbReference type="PROSITE" id="PS50011">
    <property type="entry name" value="PROTEIN_KINASE_DOM"/>
    <property type="match status" value="1"/>
</dbReference>
<feature type="compositionally biased region" description="Low complexity" evidence="13">
    <location>
        <begin position="185"/>
        <end position="201"/>
    </location>
</feature>
<feature type="region of interest" description="Disordered" evidence="13">
    <location>
        <begin position="185"/>
        <end position="212"/>
    </location>
</feature>
<dbReference type="Pfam" id="PF07714">
    <property type="entry name" value="PK_Tyr_Ser-Thr"/>
    <property type="match status" value="1"/>
</dbReference>
<evidence type="ECO:0000256" key="8">
    <source>
        <dbReference type="ARBA" id="ARBA00022840"/>
    </source>
</evidence>
<dbReference type="FunFam" id="2.80.10.50:FF:000067">
    <property type="entry name" value="BnaC05g19630D protein"/>
    <property type="match status" value="1"/>
</dbReference>
<evidence type="ECO:0000256" key="11">
    <source>
        <dbReference type="ARBA" id="ARBA00023180"/>
    </source>
</evidence>
<accession>A0A484LLS8</accession>
<evidence type="ECO:0000256" key="2">
    <source>
        <dbReference type="ARBA" id="ARBA00022527"/>
    </source>
</evidence>
<dbReference type="SUPFAM" id="SSF50405">
    <property type="entry name" value="Actin-crosslinking proteins"/>
    <property type="match status" value="2"/>
</dbReference>
<keyword evidence="2" id="KW-0723">Serine/threonine-protein kinase</keyword>
<dbReference type="Proteomes" id="UP000595140">
    <property type="component" value="Unassembled WGS sequence"/>
</dbReference>
<gene>
    <name evidence="16" type="ORF">CCAM_LOCUS19083</name>
</gene>
<dbReference type="CDD" id="cd14066">
    <property type="entry name" value="STKc_IRAK"/>
    <property type="match status" value="1"/>
</dbReference>
<evidence type="ECO:0000256" key="9">
    <source>
        <dbReference type="ARBA" id="ARBA00022989"/>
    </source>
</evidence>
<dbReference type="GO" id="GO:0009506">
    <property type="term" value="C:plasmodesma"/>
    <property type="evidence" value="ECO:0007669"/>
    <property type="project" value="TreeGrafter"/>
</dbReference>
<dbReference type="SUPFAM" id="SSF56112">
    <property type="entry name" value="Protein kinase-like (PK-like)"/>
    <property type="match status" value="1"/>
</dbReference>
<dbReference type="InterPro" id="IPR007679">
    <property type="entry name" value="DUF569"/>
</dbReference>
<dbReference type="CDD" id="cd23340">
    <property type="entry name" value="beta-trefoil_FSCN_ACP-like"/>
    <property type="match status" value="2"/>
</dbReference>
<dbReference type="FunFam" id="3.30.200.20:FF:000039">
    <property type="entry name" value="receptor-like protein kinase FERONIA"/>
    <property type="match status" value="1"/>
</dbReference>
<dbReference type="InterPro" id="IPR045272">
    <property type="entry name" value="ANXUR1/2-like"/>
</dbReference>
<evidence type="ECO:0000313" key="16">
    <source>
        <dbReference type="EMBL" id="VFQ77307.1"/>
    </source>
</evidence>
<comment type="subcellular location">
    <subcellularLocation>
        <location evidence="1">Membrane</location>
        <topology evidence="1">Single-pass type I membrane protein</topology>
    </subcellularLocation>
</comment>
<evidence type="ECO:0000256" key="13">
    <source>
        <dbReference type="SAM" id="MobiDB-lite"/>
    </source>
</evidence>
<dbReference type="InterPro" id="IPR024788">
    <property type="entry name" value="Malectin-like_Carb-bd_dom"/>
</dbReference>
<evidence type="ECO:0000256" key="14">
    <source>
        <dbReference type="SAM" id="Phobius"/>
    </source>
</evidence>
<dbReference type="PROSITE" id="PS00108">
    <property type="entry name" value="PROTEIN_KINASE_ST"/>
    <property type="match status" value="1"/>
</dbReference>
<evidence type="ECO:0000256" key="1">
    <source>
        <dbReference type="ARBA" id="ARBA00004479"/>
    </source>
</evidence>
<dbReference type="PROSITE" id="PS00107">
    <property type="entry name" value="PROTEIN_KINASE_ATP"/>
    <property type="match status" value="1"/>
</dbReference>
<dbReference type="EMBL" id="OOIL02001668">
    <property type="protein sequence ID" value="VFQ77307.1"/>
    <property type="molecule type" value="Genomic_DNA"/>
</dbReference>
<dbReference type="SMART" id="SM00220">
    <property type="entry name" value="S_TKc"/>
    <property type="match status" value="1"/>
</dbReference>
<feature type="domain" description="Protein kinase" evidence="15">
    <location>
        <begin position="855"/>
        <end position="1128"/>
    </location>
</feature>
<dbReference type="Gene3D" id="3.30.200.20">
    <property type="entry name" value="Phosphorylase Kinase, domain 1"/>
    <property type="match status" value="1"/>
</dbReference>
<keyword evidence="11" id="KW-0325">Glycoprotein</keyword>
<keyword evidence="7" id="KW-0418">Kinase</keyword>
<dbReference type="InterPro" id="IPR008271">
    <property type="entry name" value="Ser/Thr_kinase_AS"/>
</dbReference>
<dbReference type="Gene3D" id="2.80.10.50">
    <property type="match status" value="2"/>
</dbReference>
<dbReference type="GO" id="GO:0004714">
    <property type="term" value="F:transmembrane receptor protein tyrosine kinase activity"/>
    <property type="evidence" value="ECO:0007669"/>
    <property type="project" value="InterPro"/>
</dbReference>
<dbReference type="InterPro" id="IPR017441">
    <property type="entry name" value="Protein_kinase_ATP_BS"/>
</dbReference>
<keyword evidence="9 14" id="KW-1133">Transmembrane helix</keyword>
<reference evidence="16 17" key="1">
    <citation type="submission" date="2018-04" db="EMBL/GenBank/DDBJ databases">
        <authorList>
            <person name="Vogel A."/>
        </authorList>
    </citation>
    <scope>NUCLEOTIDE SEQUENCE [LARGE SCALE GENOMIC DNA]</scope>
</reference>
<evidence type="ECO:0000256" key="6">
    <source>
        <dbReference type="ARBA" id="ARBA00022741"/>
    </source>
</evidence>
<evidence type="ECO:0000256" key="5">
    <source>
        <dbReference type="ARBA" id="ARBA00022729"/>
    </source>
</evidence>
<organism evidence="16 17">
    <name type="scientific">Cuscuta campestris</name>
    <dbReference type="NCBI Taxonomy" id="132261"/>
    <lineage>
        <taxon>Eukaryota</taxon>
        <taxon>Viridiplantae</taxon>
        <taxon>Streptophyta</taxon>
        <taxon>Embryophyta</taxon>
        <taxon>Tracheophyta</taxon>
        <taxon>Spermatophyta</taxon>
        <taxon>Magnoliopsida</taxon>
        <taxon>eudicotyledons</taxon>
        <taxon>Gunneridae</taxon>
        <taxon>Pentapetalae</taxon>
        <taxon>asterids</taxon>
        <taxon>lamiids</taxon>
        <taxon>Solanales</taxon>
        <taxon>Convolvulaceae</taxon>
        <taxon>Cuscuteae</taxon>
        <taxon>Cuscuta</taxon>
        <taxon>Cuscuta subgen. Grammica</taxon>
        <taxon>Cuscuta sect. Cleistogrammica</taxon>
    </lineage>
</organism>
<dbReference type="FunFam" id="1.10.510.10:FF:000058">
    <property type="entry name" value="Receptor-like protein kinase FERONIA"/>
    <property type="match status" value="1"/>
</dbReference>
<evidence type="ECO:0000256" key="4">
    <source>
        <dbReference type="ARBA" id="ARBA00022692"/>
    </source>
</evidence>
<keyword evidence="8 12" id="KW-0067">ATP-binding</keyword>
<keyword evidence="4 14" id="KW-0812">Transmembrane</keyword>
<keyword evidence="10 14" id="KW-0472">Membrane</keyword>
<evidence type="ECO:0000256" key="12">
    <source>
        <dbReference type="PROSITE-ProRule" id="PRU10141"/>
    </source>
</evidence>
<evidence type="ECO:0000256" key="3">
    <source>
        <dbReference type="ARBA" id="ARBA00022679"/>
    </source>
</evidence>
<dbReference type="Gene3D" id="2.60.120.430">
    <property type="entry name" value="Galactose-binding lectin"/>
    <property type="match status" value="2"/>
</dbReference>
<dbReference type="Gene3D" id="1.10.510.10">
    <property type="entry name" value="Transferase(Phosphotransferase) domain 1"/>
    <property type="match status" value="1"/>
</dbReference>
<dbReference type="InterPro" id="IPR001245">
    <property type="entry name" value="Ser-Thr/Tyr_kinase_cat_dom"/>
</dbReference>